<evidence type="ECO:0000313" key="3">
    <source>
        <dbReference type="EMBL" id="KKK53267.1"/>
    </source>
</evidence>
<dbReference type="Gene3D" id="1.10.30.50">
    <property type="match status" value="1"/>
</dbReference>
<dbReference type="EMBL" id="LAZR01066595">
    <property type="protein sequence ID" value="KKK53267.1"/>
    <property type="molecule type" value="Genomic_DNA"/>
</dbReference>
<accession>A0A0F8W8X3</accession>
<dbReference type="GO" id="GO:0003676">
    <property type="term" value="F:nucleic acid binding"/>
    <property type="evidence" value="ECO:0007669"/>
    <property type="project" value="InterPro"/>
</dbReference>
<name>A0A0F8W8X3_9ZZZZ</name>
<feature type="non-terminal residue" evidence="3">
    <location>
        <position position="146"/>
    </location>
</feature>
<proteinExistence type="predicted"/>
<feature type="compositionally biased region" description="Polar residues" evidence="1">
    <location>
        <begin position="136"/>
        <end position="146"/>
    </location>
</feature>
<gene>
    <name evidence="3" type="ORF">LCGC14_3096490</name>
</gene>
<feature type="region of interest" description="Disordered" evidence="1">
    <location>
        <begin position="106"/>
        <end position="146"/>
    </location>
</feature>
<dbReference type="GO" id="GO:0004519">
    <property type="term" value="F:endonuclease activity"/>
    <property type="evidence" value="ECO:0007669"/>
    <property type="project" value="InterPro"/>
</dbReference>
<organism evidence="3">
    <name type="scientific">marine sediment metagenome</name>
    <dbReference type="NCBI Taxonomy" id="412755"/>
    <lineage>
        <taxon>unclassified sequences</taxon>
        <taxon>metagenomes</taxon>
        <taxon>ecological metagenomes</taxon>
    </lineage>
</organism>
<dbReference type="Pfam" id="PF01844">
    <property type="entry name" value="HNH"/>
    <property type="match status" value="1"/>
</dbReference>
<evidence type="ECO:0000259" key="2">
    <source>
        <dbReference type="SMART" id="SM00507"/>
    </source>
</evidence>
<dbReference type="GO" id="GO:0008270">
    <property type="term" value="F:zinc ion binding"/>
    <property type="evidence" value="ECO:0007669"/>
    <property type="project" value="InterPro"/>
</dbReference>
<dbReference type="InterPro" id="IPR002711">
    <property type="entry name" value="HNH"/>
</dbReference>
<sequence>MSIKRYPTGADLVCLVCHKQAQDIDHVVNRGQGGSKARDVPENKVPLCRECHELKTQGRIMTEIYADAGGGLYYQWQRKTDGAPWIITAVKISKRYKCLVQEVMPDASSRRDGNVGEREVGRDARPLSDGAEAAKSGSTIKSGRGN</sequence>
<reference evidence="3" key="1">
    <citation type="journal article" date="2015" name="Nature">
        <title>Complex archaea that bridge the gap between prokaryotes and eukaryotes.</title>
        <authorList>
            <person name="Spang A."/>
            <person name="Saw J.H."/>
            <person name="Jorgensen S.L."/>
            <person name="Zaremba-Niedzwiedzka K."/>
            <person name="Martijn J."/>
            <person name="Lind A.E."/>
            <person name="van Eijk R."/>
            <person name="Schleper C."/>
            <person name="Guy L."/>
            <person name="Ettema T.J."/>
        </authorList>
    </citation>
    <scope>NUCLEOTIDE SEQUENCE</scope>
</reference>
<dbReference type="CDD" id="cd00085">
    <property type="entry name" value="HNHc"/>
    <property type="match status" value="1"/>
</dbReference>
<protein>
    <recommendedName>
        <fullName evidence="2">HNH nuclease domain-containing protein</fullName>
    </recommendedName>
</protein>
<comment type="caution">
    <text evidence="3">The sequence shown here is derived from an EMBL/GenBank/DDBJ whole genome shotgun (WGS) entry which is preliminary data.</text>
</comment>
<feature type="compositionally biased region" description="Basic and acidic residues" evidence="1">
    <location>
        <begin position="108"/>
        <end position="126"/>
    </location>
</feature>
<evidence type="ECO:0000256" key="1">
    <source>
        <dbReference type="SAM" id="MobiDB-lite"/>
    </source>
</evidence>
<dbReference type="AlphaFoldDB" id="A0A0F8W8X3"/>
<dbReference type="SMART" id="SM00507">
    <property type="entry name" value="HNHc"/>
    <property type="match status" value="1"/>
</dbReference>
<feature type="domain" description="HNH nuclease" evidence="2">
    <location>
        <begin position="2"/>
        <end position="53"/>
    </location>
</feature>
<dbReference type="InterPro" id="IPR003615">
    <property type="entry name" value="HNH_nuc"/>
</dbReference>